<reference evidence="6" key="1">
    <citation type="submission" date="2024-07" db="EMBL/GenBank/DDBJ databases">
        <title>Halotolerant mesophilic bacterium Ornithinibacillus sp. 4-3, sp. nov., isolated from soil.</title>
        <authorList>
            <person name="Sidarenka A.V."/>
            <person name="Guliayeva D.E."/>
            <person name="Leanovich S.I."/>
            <person name="Hileuskaya K.S."/>
            <person name="Akhremchuk A.E."/>
            <person name="Sikolenko M.A."/>
            <person name="Valentovich L.N."/>
        </authorList>
    </citation>
    <scope>NUCLEOTIDE SEQUENCE</scope>
    <source>
        <strain evidence="6">4-3</strain>
    </source>
</reference>
<organism evidence="6">
    <name type="scientific">Ornithinibacillus sp. 4-3</name>
    <dbReference type="NCBI Taxonomy" id="3231488"/>
    <lineage>
        <taxon>Bacteria</taxon>
        <taxon>Bacillati</taxon>
        <taxon>Bacillota</taxon>
        <taxon>Bacilli</taxon>
        <taxon>Bacillales</taxon>
        <taxon>Bacillaceae</taxon>
        <taxon>Ornithinibacillus</taxon>
    </lineage>
</organism>
<dbReference type="PANTHER" id="PTHR30346:SF28">
    <property type="entry name" value="HTH-TYPE TRANSCRIPTIONAL REGULATOR CYNR"/>
    <property type="match status" value="1"/>
</dbReference>
<comment type="similarity">
    <text evidence="1">Belongs to the LysR transcriptional regulatory family.</text>
</comment>
<dbReference type="AlphaFoldDB" id="A0AB39HQ52"/>
<dbReference type="Gene3D" id="3.40.190.10">
    <property type="entry name" value="Periplasmic binding protein-like II"/>
    <property type="match status" value="2"/>
</dbReference>
<dbReference type="Pfam" id="PF00126">
    <property type="entry name" value="HTH_1"/>
    <property type="match status" value="1"/>
</dbReference>
<evidence type="ECO:0000256" key="3">
    <source>
        <dbReference type="ARBA" id="ARBA00023125"/>
    </source>
</evidence>
<dbReference type="RefSeq" id="WP_368652657.1">
    <property type="nucleotide sequence ID" value="NZ_CP162599.1"/>
</dbReference>
<dbReference type="SUPFAM" id="SSF53850">
    <property type="entry name" value="Periplasmic binding protein-like II"/>
    <property type="match status" value="1"/>
</dbReference>
<feature type="domain" description="HTH lysR-type" evidence="5">
    <location>
        <begin position="1"/>
        <end position="57"/>
    </location>
</feature>
<name>A0AB39HQ52_9BACI</name>
<dbReference type="InterPro" id="IPR036390">
    <property type="entry name" value="WH_DNA-bd_sf"/>
</dbReference>
<evidence type="ECO:0000259" key="5">
    <source>
        <dbReference type="PROSITE" id="PS50931"/>
    </source>
</evidence>
<gene>
    <name evidence="6" type="ORF">AB4Y30_12965</name>
</gene>
<dbReference type="CDD" id="cd08414">
    <property type="entry name" value="PBP2_LTTR_aromatics_like"/>
    <property type="match status" value="1"/>
</dbReference>
<dbReference type="GO" id="GO:0003677">
    <property type="term" value="F:DNA binding"/>
    <property type="evidence" value="ECO:0007669"/>
    <property type="project" value="UniProtKB-KW"/>
</dbReference>
<evidence type="ECO:0000256" key="1">
    <source>
        <dbReference type="ARBA" id="ARBA00009437"/>
    </source>
</evidence>
<sequence>MFNHLEYFIAVAEELNFTKAAVRLNISQPPLSRQIKNLEEELGVILFHRSNQGVELTDAGKLFLERSYKIMNLIEKSVEDTKIAHLGEYGVLSIGFTGSITFFLIPLLKEFNIKYPKIRLRLFELNTPRQLKTFEDDIISIGFMCPPILNDQLKISVVNKQKFVLVLPANHALAQQVEPIALKHLKEDMFIVVPKDSGNTYHNLVMTIFRKNNFFPKNFLYANVSSSVISLVSEGLGVTIVPISLSNINIPGVVYKQIAHSEEVQLEIALVHKITENSSLTENFITFFSNSHVFNNESNNPFEN</sequence>
<dbReference type="PRINTS" id="PR00039">
    <property type="entry name" value="HTHLYSR"/>
</dbReference>
<keyword evidence="4" id="KW-0804">Transcription</keyword>
<dbReference type="GO" id="GO:0003700">
    <property type="term" value="F:DNA-binding transcription factor activity"/>
    <property type="evidence" value="ECO:0007669"/>
    <property type="project" value="InterPro"/>
</dbReference>
<dbReference type="InterPro" id="IPR000847">
    <property type="entry name" value="LysR_HTH_N"/>
</dbReference>
<dbReference type="Gene3D" id="1.10.10.10">
    <property type="entry name" value="Winged helix-like DNA-binding domain superfamily/Winged helix DNA-binding domain"/>
    <property type="match status" value="1"/>
</dbReference>
<dbReference type="EMBL" id="CP162599">
    <property type="protein sequence ID" value="XDK31933.1"/>
    <property type="molecule type" value="Genomic_DNA"/>
</dbReference>
<dbReference type="PANTHER" id="PTHR30346">
    <property type="entry name" value="TRANSCRIPTIONAL DUAL REGULATOR HCAR-RELATED"/>
    <property type="match status" value="1"/>
</dbReference>
<accession>A0AB39HQ52</accession>
<dbReference type="InterPro" id="IPR036388">
    <property type="entry name" value="WH-like_DNA-bd_sf"/>
</dbReference>
<evidence type="ECO:0000256" key="2">
    <source>
        <dbReference type="ARBA" id="ARBA00023015"/>
    </source>
</evidence>
<dbReference type="SUPFAM" id="SSF46785">
    <property type="entry name" value="Winged helix' DNA-binding domain"/>
    <property type="match status" value="1"/>
</dbReference>
<dbReference type="PROSITE" id="PS50931">
    <property type="entry name" value="HTH_LYSR"/>
    <property type="match status" value="1"/>
</dbReference>
<evidence type="ECO:0000313" key="6">
    <source>
        <dbReference type="EMBL" id="XDK31933.1"/>
    </source>
</evidence>
<dbReference type="FunFam" id="1.10.10.10:FF:000001">
    <property type="entry name" value="LysR family transcriptional regulator"/>
    <property type="match status" value="1"/>
</dbReference>
<keyword evidence="3" id="KW-0238">DNA-binding</keyword>
<evidence type="ECO:0000256" key="4">
    <source>
        <dbReference type="ARBA" id="ARBA00023163"/>
    </source>
</evidence>
<dbReference type="InterPro" id="IPR005119">
    <property type="entry name" value="LysR_subst-bd"/>
</dbReference>
<dbReference type="Pfam" id="PF03466">
    <property type="entry name" value="LysR_substrate"/>
    <property type="match status" value="1"/>
</dbReference>
<keyword evidence="2" id="KW-0805">Transcription regulation</keyword>
<protein>
    <submittedName>
        <fullName evidence="6">LysR family transcriptional regulator</fullName>
    </submittedName>
</protein>
<dbReference type="GO" id="GO:0032993">
    <property type="term" value="C:protein-DNA complex"/>
    <property type="evidence" value="ECO:0007669"/>
    <property type="project" value="TreeGrafter"/>
</dbReference>
<proteinExistence type="inferred from homology"/>